<name>F7HXP8_CALJA</name>
<dbReference type="Gene3D" id="3.40.309.10">
    <property type="entry name" value="Aldehyde Dehydrogenase, Chain A, domain 2"/>
    <property type="match status" value="1"/>
</dbReference>
<organism evidence="7 8">
    <name type="scientific">Callithrix jacchus</name>
    <name type="common">White-tufted-ear marmoset</name>
    <name type="synonym">Simia Jacchus</name>
    <dbReference type="NCBI Taxonomy" id="9483"/>
    <lineage>
        <taxon>Eukaryota</taxon>
        <taxon>Metazoa</taxon>
        <taxon>Chordata</taxon>
        <taxon>Craniata</taxon>
        <taxon>Vertebrata</taxon>
        <taxon>Euteleostomi</taxon>
        <taxon>Mammalia</taxon>
        <taxon>Eutheria</taxon>
        <taxon>Euarchontoglires</taxon>
        <taxon>Primates</taxon>
        <taxon>Haplorrhini</taxon>
        <taxon>Platyrrhini</taxon>
        <taxon>Cebidae</taxon>
        <taxon>Callitrichinae</taxon>
        <taxon>Callithrix</taxon>
        <taxon>Callithrix</taxon>
    </lineage>
</organism>
<dbReference type="InterPro" id="IPR016160">
    <property type="entry name" value="Ald_DH_CS_CYS"/>
</dbReference>
<dbReference type="GO" id="GO:0001758">
    <property type="term" value="F:retinal dehydrogenase (NAD+) activity"/>
    <property type="evidence" value="ECO:0007669"/>
    <property type="project" value="TreeGrafter"/>
</dbReference>
<dbReference type="PROSITE" id="PS00687">
    <property type="entry name" value="ALDEHYDE_DEHYDR_GLU"/>
    <property type="match status" value="1"/>
</dbReference>
<evidence type="ECO:0000256" key="1">
    <source>
        <dbReference type="ARBA" id="ARBA00009986"/>
    </source>
</evidence>
<dbReference type="Gene3D" id="3.40.605.10">
    <property type="entry name" value="Aldehyde Dehydrogenase, Chain A, domain 1"/>
    <property type="match status" value="2"/>
</dbReference>
<dbReference type="GeneTree" id="ENSGT00940000156799"/>
<dbReference type="Proteomes" id="UP000008225">
    <property type="component" value="Chromosome 4"/>
</dbReference>
<keyword evidence="2 5" id="KW-0560">Oxidoreductase</keyword>
<keyword evidence="3" id="KW-0520">NAD</keyword>
<evidence type="ECO:0000259" key="6">
    <source>
        <dbReference type="Pfam" id="PF00171"/>
    </source>
</evidence>
<dbReference type="InterPro" id="IPR016162">
    <property type="entry name" value="Ald_DH_N"/>
</dbReference>
<gene>
    <name evidence="7" type="primary">ALDH8A1</name>
</gene>
<dbReference type="PANTHER" id="PTHR43720">
    <property type="entry name" value="2-AMINOMUCONIC SEMIALDEHYDE DEHYDROGENASE"/>
    <property type="match status" value="1"/>
</dbReference>
<dbReference type="PROSITE" id="PS00070">
    <property type="entry name" value="ALDEHYDE_DEHYDR_CYS"/>
    <property type="match status" value="1"/>
</dbReference>
<keyword evidence="8" id="KW-1185">Reference proteome</keyword>
<feature type="domain" description="Aldehyde dehydrogenase" evidence="6">
    <location>
        <begin position="147"/>
        <end position="433"/>
    </location>
</feature>
<dbReference type="Ensembl" id="ENSCJAT00000014972.5">
    <property type="protein sequence ID" value="ENSCJAP00000014208.2"/>
    <property type="gene ID" value="ENSCJAG00000007652.5"/>
</dbReference>
<evidence type="ECO:0000256" key="4">
    <source>
        <dbReference type="PROSITE-ProRule" id="PRU10007"/>
    </source>
</evidence>
<reference evidence="7" key="2">
    <citation type="submission" date="2025-08" db="UniProtKB">
        <authorList>
            <consortium name="Ensembl"/>
        </authorList>
    </citation>
    <scope>IDENTIFICATION</scope>
</reference>
<dbReference type="SUPFAM" id="SSF53720">
    <property type="entry name" value="ALDH-like"/>
    <property type="match status" value="1"/>
</dbReference>
<dbReference type="CDD" id="cd07093">
    <property type="entry name" value="ALDH_F8_HMSADH"/>
    <property type="match status" value="1"/>
</dbReference>
<dbReference type="FunFam" id="3.40.309.10:FF:000021">
    <property type="entry name" value="Aldehyde dehydrogenase family 8 member A1"/>
    <property type="match status" value="1"/>
</dbReference>
<evidence type="ECO:0000313" key="7">
    <source>
        <dbReference type="Ensembl" id="ENSCJAP00000014208.2"/>
    </source>
</evidence>
<dbReference type="InterPro" id="IPR016161">
    <property type="entry name" value="Ald_DH/histidinol_DH"/>
</dbReference>
<accession>F7HXP8</accession>
<dbReference type="InterPro" id="IPR016163">
    <property type="entry name" value="Ald_DH_C"/>
</dbReference>
<dbReference type="Bgee" id="ENSCJAG00000007652">
    <property type="expression patterns" value="Expressed in liver and 1 other cell type or tissue"/>
</dbReference>
<dbReference type="GO" id="GO:0042573">
    <property type="term" value="P:retinoic acid metabolic process"/>
    <property type="evidence" value="ECO:0007669"/>
    <property type="project" value="TreeGrafter"/>
</dbReference>
<dbReference type="PANTHER" id="PTHR43720:SF2">
    <property type="entry name" value="2-AMINOMUCONIC SEMIALDEHYDE DEHYDROGENASE"/>
    <property type="match status" value="1"/>
</dbReference>
<dbReference type="AlphaFoldDB" id="F7HXP8"/>
<dbReference type="InterPro" id="IPR029510">
    <property type="entry name" value="Ald_DH_CS_GLU"/>
</dbReference>
<reference evidence="7" key="3">
    <citation type="submission" date="2025-09" db="UniProtKB">
        <authorList>
            <consortium name="Ensembl"/>
        </authorList>
    </citation>
    <scope>IDENTIFICATION</scope>
</reference>
<evidence type="ECO:0000313" key="8">
    <source>
        <dbReference type="Proteomes" id="UP000008225"/>
    </source>
</evidence>
<dbReference type="InterPro" id="IPR015590">
    <property type="entry name" value="Aldehyde_DH_dom"/>
</dbReference>
<feature type="active site" evidence="4">
    <location>
        <position position="203"/>
    </location>
</feature>
<dbReference type="Pfam" id="PF00171">
    <property type="entry name" value="Aldedh"/>
    <property type="match status" value="1"/>
</dbReference>
<reference evidence="7" key="1">
    <citation type="submission" date="2009-03" db="EMBL/GenBank/DDBJ databases">
        <authorList>
            <person name="Warren W."/>
            <person name="Ye L."/>
            <person name="Minx P."/>
            <person name="Worley K."/>
            <person name="Gibbs R."/>
            <person name="Wilson R.K."/>
        </authorList>
    </citation>
    <scope>NUCLEOTIDE SEQUENCE [LARGE SCALE GENOMIC DNA]</scope>
</reference>
<evidence type="ECO:0000256" key="3">
    <source>
        <dbReference type="ARBA" id="ARBA00023027"/>
    </source>
</evidence>
<evidence type="ECO:0000256" key="5">
    <source>
        <dbReference type="RuleBase" id="RU003345"/>
    </source>
</evidence>
<protein>
    <submittedName>
        <fullName evidence="7">Aldehyde dehydrogenase 8 family member A1</fullName>
    </submittedName>
</protein>
<evidence type="ECO:0000256" key="2">
    <source>
        <dbReference type="ARBA" id="ARBA00023002"/>
    </source>
</evidence>
<proteinExistence type="inferred from homology"/>
<comment type="similarity">
    <text evidence="1 5">Belongs to the aldehyde dehydrogenase family.</text>
</comment>
<sequence>MAATKALLMLENFIDGKFLPCSSYIDSYDPSTGEVYCRVPNSGKDEIEAAVKAAREAFPGWSSRSPQERSRVLNQVADLLEQSLEEFAQAESKDQGKTLALARTMDIPRSVQNFRFFASSILHHISECTQMDHLGCMHYTVRTPVGVGVPPGVVNIVFGTGPRVGEALVSHPEVPLISFTGSQPTAERITQLSAPHCKKLSLELGGKNPAIIFEDANLDECVPATVRSSFANQGEICLCTSRIFVQKSIYREFLKRFVEATREWKVGIPSDPLASMGALISKAHLEKVRSYVKKALAEGAQIQCGEGVDKLSLPARNQAGYFMLPTVITDIRDESCCMTEEIFGPVTCVVPFDSEEEVIERANSLKYGLAAVVWSSNVGRVHRVAKKLQSGLVWTNCWLIRELNLPFGGMKSSGIGREGAKDSYDFFTEIKTITIKH</sequence>